<evidence type="ECO:0000256" key="1">
    <source>
        <dbReference type="ARBA" id="ARBA00022490"/>
    </source>
</evidence>
<evidence type="ECO:0000256" key="4">
    <source>
        <dbReference type="ARBA" id="ARBA00022679"/>
    </source>
</evidence>
<keyword evidence="1 8" id="KW-0963">Cytoplasm</keyword>
<dbReference type="Proteomes" id="UP000296822">
    <property type="component" value="Plasmid unnamed4"/>
</dbReference>
<keyword evidence="10" id="KW-0614">Plasmid</keyword>
<feature type="binding site" evidence="8">
    <location>
        <position position="68"/>
    </location>
    <ligand>
        <name>substrate</name>
    </ligand>
</feature>
<dbReference type="EMBL" id="CP031309">
    <property type="protein sequence ID" value="QCC57056.1"/>
    <property type="molecule type" value="Genomic_DNA"/>
</dbReference>
<keyword evidence="6 8" id="KW-0418">Kinase</keyword>
<dbReference type="GO" id="GO:0055129">
    <property type="term" value="P:L-proline biosynthetic process"/>
    <property type="evidence" value="ECO:0007669"/>
    <property type="project" value="UniProtKB-UniRule"/>
</dbReference>
<gene>
    <name evidence="8 10" type="primary">proB</name>
    <name evidence="10" type="ORF">DV706_21300</name>
</gene>
<keyword evidence="3 8" id="KW-0641">Proline biosynthesis</keyword>
<dbReference type="NCBIfam" id="TIGR01027">
    <property type="entry name" value="proB"/>
    <property type="match status" value="1"/>
</dbReference>
<feature type="binding site" evidence="8">
    <location>
        <position position="153"/>
    </location>
    <ligand>
        <name>substrate</name>
    </ligand>
</feature>
<protein>
    <recommendedName>
        <fullName evidence="8">Glutamate 5-kinase</fullName>
        <ecNumber evidence="8">2.7.2.11</ecNumber>
    </recommendedName>
    <alternativeName>
        <fullName evidence="8">Gamma-glutamyl kinase</fullName>
        <shortName evidence="8">GK</shortName>
    </alternativeName>
</protein>
<evidence type="ECO:0000313" key="10">
    <source>
        <dbReference type="EMBL" id="QCC57056.1"/>
    </source>
</evidence>
<keyword evidence="4 8" id="KW-0808">Transferase</keyword>
<dbReference type="InterPro" id="IPR005715">
    <property type="entry name" value="Glu_5kinase/COase_Synthase"/>
</dbReference>
<dbReference type="PIRSF" id="PIRSF000729">
    <property type="entry name" value="GK"/>
    <property type="match status" value="1"/>
</dbReference>
<evidence type="ECO:0000256" key="8">
    <source>
        <dbReference type="HAMAP-Rule" id="MF_00456"/>
    </source>
</evidence>
<dbReference type="Pfam" id="PF00696">
    <property type="entry name" value="AA_kinase"/>
    <property type="match status" value="1"/>
</dbReference>
<keyword evidence="7 8" id="KW-0067">ATP-binding</keyword>
<feature type="binding site" evidence="8">
    <location>
        <begin position="185"/>
        <end position="186"/>
    </location>
    <ligand>
        <name>ATP</name>
        <dbReference type="ChEBI" id="CHEBI:30616"/>
    </ligand>
</feature>
<dbReference type="PRINTS" id="PR00474">
    <property type="entry name" value="GLU5KINASE"/>
</dbReference>
<dbReference type="GO" id="GO:0005829">
    <property type="term" value="C:cytosol"/>
    <property type="evidence" value="ECO:0007669"/>
    <property type="project" value="TreeGrafter"/>
</dbReference>
<organism evidence="10 11">
    <name type="scientific">Natronorubrum bangense</name>
    <dbReference type="NCBI Taxonomy" id="61858"/>
    <lineage>
        <taxon>Archaea</taxon>
        <taxon>Methanobacteriati</taxon>
        <taxon>Methanobacteriota</taxon>
        <taxon>Stenosarchaea group</taxon>
        <taxon>Halobacteria</taxon>
        <taxon>Halobacteriales</taxon>
        <taxon>Natrialbaceae</taxon>
        <taxon>Natronorubrum</taxon>
    </lineage>
</organism>
<dbReference type="KEGG" id="nbg:DV706_21300"/>
<evidence type="ECO:0000313" key="11">
    <source>
        <dbReference type="Proteomes" id="UP000296822"/>
    </source>
</evidence>
<proteinExistence type="inferred from homology"/>
<comment type="similarity">
    <text evidence="8">Belongs to the glutamate 5-kinase family.</text>
</comment>
<feature type="domain" description="Aspartate/glutamate/uridylate kinase" evidence="9">
    <location>
        <begin position="24"/>
        <end position="249"/>
    </location>
</feature>
<dbReference type="UniPathway" id="UPA00098">
    <property type="reaction ID" value="UER00359"/>
</dbReference>
<sequence>MSSVTEINTAEVDQTRQLAADAERVIVKAGTNSLTDEESNLDDEKLDKLVDDLADLLERGKEVILVSSGAVGAGVGRIGYTGETVEESQALATVGQSHLMRRYTESFERYDQKVAQLLLTQHDLENPERFTNVHNTIETLLEWGVVPIINENDAVATQEIRIGDNDMLSSSVALGIDVDLLVTLTDVGGVYTGNPKEDADAERIEAVGRNYDEVQSIIDESSSSQFGGIQTKVQGAREVSEHGVPAIIARSTEEDILEKIAAAKPVGTLFVPINGVTDD</sequence>
<dbReference type="InterPro" id="IPR041739">
    <property type="entry name" value="G5K_ProB"/>
</dbReference>
<geneLocation type="plasmid" evidence="10 11">
    <name>unnamed4</name>
</geneLocation>
<comment type="subcellular location">
    <subcellularLocation>
        <location evidence="8">Cytoplasm</location>
    </subcellularLocation>
</comment>
<comment type="catalytic activity">
    <reaction evidence="8">
        <text>L-glutamate + ATP = L-glutamyl 5-phosphate + ADP</text>
        <dbReference type="Rhea" id="RHEA:14877"/>
        <dbReference type="ChEBI" id="CHEBI:29985"/>
        <dbReference type="ChEBI" id="CHEBI:30616"/>
        <dbReference type="ChEBI" id="CHEBI:58274"/>
        <dbReference type="ChEBI" id="CHEBI:456216"/>
        <dbReference type="EC" id="2.7.2.11"/>
    </reaction>
</comment>
<dbReference type="PANTHER" id="PTHR43654:SF1">
    <property type="entry name" value="ISOPENTENYL PHOSPHATE KINASE"/>
    <property type="match status" value="1"/>
</dbReference>
<dbReference type="AlphaFoldDB" id="A0A4D6HV47"/>
<evidence type="ECO:0000256" key="7">
    <source>
        <dbReference type="ARBA" id="ARBA00022840"/>
    </source>
</evidence>
<dbReference type="EC" id="2.7.2.11" evidence="8"/>
<evidence type="ECO:0000256" key="2">
    <source>
        <dbReference type="ARBA" id="ARBA00022605"/>
    </source>
</evidence>
<dbReference type="GO" id="GO:0004349">
    <property type="term" value="F:glutamate 5-kinase activity"/>
    <property type="evidence" value="ECO:0007669"/>
    <property type="project" value="UniProtKB-UniRule"/>
</dbReference>
<dbReference type="InterPro" id="IPR001057">
    <property type="entry name" value="Glu/AcGlu_kinase"/>
</dbReference>
<dbReference type="FunFam" id="3.40.1160.10:FF:000006">
    <property type="entry name" value="Glutamate 5-kinase"/>
    <property type="match status" value="1"/>
</dbReference>
<dbReference type="InterPro" id="IPR011529">
    <property type="entry name" value="Glu_5kinase"/>
</dbReference>
<accession>A0A4D6HV47</accession>
<comment type="pathway">
    <text evidence="8">Amino-acid biosynthesis; L-proline biosynthesis; L-glutamate 5-semialdehyde from L-glutamate: step 1/2.</text>
</comment>
<dbReference type="PANTHER" id="PTHR43654">
    <property type="entry name" value="GLUTAMATE 5-KINASE"/>
    <property type="match status" value="1"/>
</dbReference>
<feature type="binding site" evidence="8">
    <location>
        <position position="165"/>
    </location>
    <ligand>
        <name>substrate</name>
    </ligand>
</feature>
<feature type="binding site" evidence="8">
    <location>
        <position position="28"/>
    </location>
    <ligand>
        <name>ATP</name>
        <dbReference type="ChEBI" id="CHEBI:30616"/>
    </ligand>
</feature>
<dbReference type="CDD" id="cd04242">
    <property type="entry name" value="AAK_G5K_ProB"/>
    <property type="match status" value="1"/>
</dbReference>
<evidence type="ECO:0000259" key="9">
    <source>
        <dbReference type="Pfam" id="PF00696"/>
    </source>
</evidence>
<keyword evidence="5 8" id="KW-0547">Nucleotide-binding</keyword>
<dbReference type="RefSeq" id="WP_006068067.1">
    <property type="nucleotide sequence ID" value="NZ_CP031309.1"/>
</dbReference>
<evidence type="ECO:0000256" key="6">
    <source>
        <dbReference type="ARBA" id="ARBA00022777"/>
    </source>
</evidence>
<dbReference type="InterPro" id="IPR001048">
    <property type="entry name" value="Asp/Glu/Uridylate_kinase"/>
</dbReference>
<comment type="caution">
    <text evidence="8">Lacks conserved residue(s) required for the propagation of feature annotation.</text>
</comment>
<dbReference type="InterPro" id="IPR036393">
    <property type="entry name" value="AceGlu_kinase-like_sf"/>
</dbReference>
<evidence type="ECO:0000256" key="5">
    <source>
        <dbReference type="ARBA" id="ARBA00022741"/>
    </source>
</evidence>
<evidence type="ECO:0000256" key="3">
    <source>
        <dbReference type="ARBA" id="ARBA00022650"/>
    </source>
</evidence>
<dbReference type="Gene3D" id="3.40.1160.10">
    <property type="entry name" value="Acetylglutamate kinase-like"/>
    <property type="match status" value="2"/>
</dbReference>
<reference evidence="10 11" key="1">
    <citation type="journal article" date="2019" name="Nat. Commun.">
        <title>A new type of DNA phosphorothioation-based antiviral system in archaea.</title>
        <authorList>
            <person name="Xiong L."/>
            <person name="Liu S."/>
            <person name="Chen S."/>
            <person name="Xiao Y."/>
            <person name="Zhu B."/>
            <person name="Gao Y."/>
            <person name="Zhang Y."/>
            <person name="Chen B."/>
            <person name="Luo J."/>
            <person name="Deng Z."/>
            <person name="Chen X."/>
            <person name="Wang L."/>
            <person name="Chen S."/>
        </authorList>
    </citation>
    <scope>NUCLEOTIDE SEQUENCE [LARGE SCALE GENOMIC DNA]</scope>
    <source>
        <strain evidence="10 11">JCM 10635</strain>
        <plasmid evidence="10 11">unnamed4</plasmid>
    </source>
</reference>
<dbReference type="GO" id="GO:0005524">
    <property type="term" value="F:ATP binding"/>
    <property type="evidence" value="ECO:0007669"/>
    <property type="project" value="UniProtKB-KW"/>
</dbReference>
<dbReference type="HAMAP" id="MF_00456">
    <property type="entry name" value="ProB"/>
    <property type="match status" value="1"/>
</dbReference>
<comment type="function">
    <text evidence="8">Catalyzes the transfer of a phosphate group to glutamate to form L-glutamate 5-phosphate.</text>
</comment>
<name>A0A4D6HV47_9EURY</name>
<keyword evidence="2 8" id="KW-0028">Amino-acid biosynthesis</keyword>
<dbReference type="SUPFAM" id="SSF53633">
    <property type="entry name" value="Carbamate kinase-like"/>
    <property type="match status" value="1"/>
</dbReference>
<dbReference type="GeneID" id="39853820"/>